<dbReference type="AlphaFoldDB" id="A0AAU9QT17"/>
<organism evidence="2 3">
    <name type="scientific">Vibrio jasicida</name>
    <dbReference type="NCBI Taxonomy" id="766224"/>
    <lineage>
        <taxon>Bacteria</taxon>
        <taxon>Pseudomonadati</taxon>
        <taxon>Pseudomonadota</taxon>
        <taxon>Gammaproteobacteria</taxon>
        <taxon>Vibrionales</taxon>
        <taxon>Vibrionaceae</taxon>
        <taxon>Vibrio</taxon>
    </lineage>
</organism>
<dbReference type="EMBL" id="CAKMUD010000105">
    <property type="protein sequence ID" value="CAH1601422.1"/>
    <property type="molecule type" value="Genomic_DNA"/>
</dbReference>
<keyword evidence="1" id="KW-1133">Transmembrane helix</keyword>
<name>A0AAU9QT17_9VIBR</name>
<accession>A0AAU9QT17</accession>
<evidence type="ECO:0000256" key="1">
    <source>
        <dbReference type="SAM" id="Phobius"/>
    </source>
</evidence>
<comment type="caution">
    <text evidence="2">The sequence shown here is derived from an EMBL/GenBank/DDBJ whole genome shotgun (WGS) entry which is preliminary data.</text>
</comment>
<protein>
    <submittedName>
        <fullName evidence="2">Uncharacterized protein</fullName>
    </submittedName>
</protein>
<feature type="transmembrane region" description="Helical" evidence="1">
    <location>
        <begin position="28"/>
        <end position="51"/>
    </location>
</feature>
<sequence>MTSDNLSSKSDQIYNAYLRTIGIEKQRLASLTLPLMYLITLMITLPATYSLEGDNTIFQFWSTVLAMTILNVGVLVSNLQNPVEICDRRY</sequence>
<evidence type="ECO:0000313" key="3">
    <source>
        <dbReference type="Proteomes" id="UP001295462"/>
    </source>
</evidence>
<feature type="transmembrane region" description="Helical" evidence="1">
    <location>
        <begin position="57"/>
        <end position="79"/>
    </location>
</feature>
<keyword evidence="1" id="KW-0812">Transmembrane</keyword>
<reference evidence="2" key="1">
    <citation type="submission" date="2022-01" db="EMBL/GenBank/DDBJ databases">
        <authorList>
            <person name="Lagorce A."/>
        </authorList>
    </citation>
    <scope>NUCLEOTIDE SEQUENCE</scope>
    <source>
        <strain evidence="2">Th15_F1_A12</strain>
    </source>
</reference>
<evidence type="ECO:0000313" key="2">
    <source>
        <dbReference type="EMBL" id="CAH1601422.1"/>
    </source>
</evidence>
<proteinExistence type="predicted"/>
<dbReference type="Proteomes" id="UP001295462">
    <property type="component" value="Unassembled WGS sequence"/>
</dbReference>
<gene>
    <name evidence="2" type="ORF">THF1A12_50034</name>
</gene>
<keyword evidence="1" id="KW-0472">Membrane</keyword>